<dbReference type="PANTHER" id="PTHR45138">
    <property type="entry name" value="REGULATORY COMPONENTS OF SENSORY TRANSDUCTION SYSTEM"/>
    <property type="match status" value="1"/>
</dbReference>
<evidence type="ECO:0000256" key="2">
    <source>
        <dbReference type="ARBA" id="ARBA00022475"/>
    </source>
</evidence>
<feature type="domain" description="GGDEF" evidence="7">
    <location>
        <begin position="396"/>
        <end position="526"/>
    </location>
</feature>
<dbReference type="InterPro" id="IPR029787">
    <property type="entry name" value="Nucleotide_cyclase"/>
</dbReference>
<dbReference type="PANTHER" id="PTHR45138:SF9">
    <property type="entry name" value="DIGUANYLATE CYCLASE DGCM-RELATED"/>
    <property type="match status" value="1"/>
</dbReference>
<evidence type="ECO:0000313" key="8">
    <source>
        <dbReference type="EMBL" id="GLC90149.1"/>
    </source>
</evidence>
<evidence type="ECO:0000256" key="4">
    <source>
        <dbReference type="ARBA" id="ARBA00022989"/>
    </source>
</evidence>
<dbReference type="InterPro" id="IPR043128">
    <property type="entry name" value="Rev_trsase/Diguanyl_cyclase"/>
</dbReference>
<accession>A0ABQ5NPA6</accession>
<name>A0ABQ5NPA6_9BACI</name>
<feature type="transmembrane region" description="Helical" evidence="6">
    <location>
        <begin position="15"/>
        <end position="36"/>
    </location>
</feature>
<dbReference type="Pfam" id="PF00990">
    <property type="entry name" value="GGDEF"/>
    <property type="match status" value="1"/>
</dbReference>
<sequence>MRIQHYKEIWRKIKLAHLIIGIIITIFMLSSISFVWNGYQANIDSVRTHTLEMNRVYAQKLATTSNGRLQETFGVLDYSANILKNHMHDEELLNAEVDRLRLQYQLFNTVFIVTSEGKVQSVSPLSLNVKGQILTTAGPQEALTKKVPIVSKPYMSLVGELAICISTPIISDEGKYLGMLGGLIYLNEKNIFHTILGEHFYNDDSYVFVVDGDGRIIYHQDKKRVNDIVLENPVVRKVIIGESGAEEVVNTKGIKMLAGYAPIPLADWGVISQRPLDAALNGSNEQLQNMLVKAIPFTMILAIIIIWIVSWIVRPLQQLATFTERSAMAQNMDSLKSVQGWYFEAHHLKNILIKNLTFLQSQISYFKDQSTTDALTGLTNRRTIDAILAEWCANNIAHAIILVDVDNFKQINDRYGHPVGDSVLQFLANTMEKVAREQDVCCRYGGEEFIILLPHTDAEEAKEIAEQLRKKMMHSVSPCGYPVTLSAGVATYPQSATNRKELIEAADNALYRAKEAGRNCVIQADQH</sequence>
<dbReference type="Pfam" id="PF02743">
    <property type="entry name" value="dCache_1"/>
    <property type="match status" value="1"/>
</dbReference>
<keyword evidence="4 6" id="KW-1133">Transmembrane helix</keyword>
<evidence type="ECO:0000256" key="3">
    <source>
        <dbReference type="ARBA" id="ARBA00022692"/>
    </source>
</evidence>
<gene>
    <name evidence="8" type="ORF">LYSBPC_32760</name>
</gene>
<dbReference type="SMART" id="SM00267">
    <property type="entry name" value="GGDEF"/>
    <property type="match status" value="1"/>
</dbReference>
<keyword evidence="5 6" id="KW-0472">Membrane</keyword>
<feature type="transmembrane region" description="Helical" evidence="6">
    <location>
        <begin position="294"/>
        <end position="313"/>
    </location>
</feature>
<evidence type="ECO:0000259" key="7">
    <source>
        <dbReference type="PROSITE" id="PS50887"/>
    </source>
</evidence>
<dbReference type="Gene3D" id="3.30.70.270">
    <property type="match status" value="1"/>
</dbReference>
<dbReference type="SUPFAM" id="SSF103190">
    <property type="entry name" value="Sensory domain-like"/>
    <property type="match status" value="1"/>
</dbReference>
<dbReference type="InterPro" id="IPR050469">
    <property type="entry name" value="Diguanylate_Cyclase"/>
</dbReference>
<dbReference type="InterPro" id="IPR033479">
    <property type="entry name" value="dCache_1"/>
</dbReference>
<dbReference type="SUPFAM" id="SSF55073">
    <property type="entry name" value="Nucleotide cyclase"/>
    <property type="match status" value="1"/>
</dbReference>
<proteinExistence type="predicted"/>
<keyword evidence="2" id="KW-1003">Cell membrane</keyword>
<dbReference type="Proteomes" id="UP001065593">
    <property type="component" value="Unassembled WGS sequence"/>
</dbReference>
<keyword evidence="3 6" id="KW-0812">Transmembrane</keyword>
<evidence type="ECO:0000256" key="5">
    <source>
        <dbReference type="ARBA" id="ARBA00023136"/>
    </source>
</evidence>
<organism evidence="8 9">
    <name type="scientific">Lysinibacillus piscis</name>
    <dbReference type="NCBI Taxonomy" id="2518931"/>
    <lineage>
        <taxon>Bacteria</taxon>
        <taxon>Bacillati</taxon>
        <taxon>Bacillota</taxon>
        <taxon>Bacilli</taxon>
        <taxon>Bacillales</taxon>
        <taxon>Bacillaceae</taxon>
        <taxon>Lysinibacillus</taxon>
    </lineage>
</organism>
<dbReference type="CDD" id="cd12912">
    <property type="entry name" value="PDC2_MCP_like"/>
    <property type="match status" value="1"/>
</dbReference>
<dbReference type="CDD" id="cd01949">
    <property type="entry name" value="GGDEF"/>
    <property type="match status" value="1"/>
</dbReference>
<dbReference type="PROSITE" id="PS50887">
    <property type="entry name" value="GGDEF"/>
    <property type="match status" value="1"/>
</dbReference>
<protein>
    <submittedName>
        <fullName evidence="8">Cell signaling regulator</fullName>
    </submittedName>
</protein>
<dbReference type="InterPro" id="IPR000160">
    <property type="entry name" value="GGDEF_dom"/>
</dbReference>
<dbReference type="RefSeq" id="WP_264990066.1">
    <property type="nucleotide sequence ID" value="NZ_BRZA01000006.1"/>
</dbReference>
<evidence type="ECO:0000313" key="9">
    <source>
        <dbReference type="Proteomes" id="UP001065593"/>
    </source>
</evidence>
<comment type="caution">
    <text evidence="8">The sequence shown here is derived from an EMBL/GenBank/DDBJ whole genome shotgun (WGS) entry which is preliminary data.</text>
</comment>
<dbReference type="EMBL" id="BRZA01000006">
    <property type="protein sequence ID" value="GLC90149.1"/>
    <property type="molecule type" value="Genomic_DNA"/>
</dbReference>
<keyword evidence="9" id="KW-1185">Reference proteome</keyword>
<dbReference type="CDD" id="cd18773">
    <property type="entry name" value="PDC1_HK_sensor"/>
    <property type="match status" value="1"/>
</dbReference>
<reference evidence="8" key="1">
    <citation type="submission" date="2022-08" db="EMBL/GenBank/DDBJ databases">
        <title>Draft genome sequence of Lysinibacillus sp. strain KH24.</title>
        <authorList>
            <person name="Kanbe H."/>
            <person name="Itoh H."/>
        </authorList>
    </citation>
    <scope>NUCLEOTIDE SEQUENCE</scope>
    <source>
        <strain evidence="8">KH24</strain>
    </source>
</reference>
<evidence type="ECO:0000256" key="6">
    <source>
        <dbReference type="SAM" id="Phobius"/>
    </source>
</evidence>
<dbReference type="Gene3D" id="3.30.450.20">
    <property type="entry name" value="PAS domain"/>
    <property type="match status" value="1"/>
</dbReference>
<evidence type="ECO:0000256" key="1">
    <source>
        <dbReference type="ARBA" id="ARBA00004651"/>
    </source>
</evidence>
<dbReference type="InterPro" id="IPR029151">
    <property type="entry name" value="Sensor-like_sf"/>
</dbReference>
<dbReference type="NCBIfam" id="TIGR00254">
    <property type="entry name" value="GGDEF"/>
    <property type="match status" value="1"/>
</dbReference>
<comment type="subcellular location">
    <subcellularLocation>
        <location evidence="1">Cell membrane</location>
        <topology evidence="1">Multi-pass membrane protein</topology>
    </subcellularLocation>
</comment>